<comment type="caution">
    <text evidence="2">The sequence shown here is derived from an EMBL/GenBank/DDBJ whole genome shotgun (WGS) entry which is preliminary data.</text>
</comment>
<reference evidence="2" key="1">
    <citation type="journal article" date="2023" name="Plant Biotechnol. J.">
        <title>Chromosome-level wild Hevea brasiliensis genome provides new tools for genomic-assisted breeding and valuable loci to elevate rubber yield.</title>
        <authorList>
            <person name="Cheng H."/>
            <person name="Song X."/>
            <person name="Hu Y."/>
            <person name="Wu T."/>
            <person name="Yang Q."/>
            <person name="An Z."/>
            <person name="Feng S."/>
            <person name="Deng Z."/>
            <person name="Wu W."/>
            <person name="Zeng X."/>
            <person name="Tu M."/>
            <person name="Wang X."/>
            <person name="Huang H."/>
        </authorList>
    </citation>
    <scope>NUCLEOTIDE SEQUENCE</scope>
    <source>
        <strain evidence="2">MT/VB/25A 57/8</strain>
    </source>
</reference>
<name>A0ABQ9MYQ4_HEVBR</name>
<gene>
    <name evidence="2" type="ORF">P3X46_005055</name>
</gene>
<dbReference type="Gene3D" id="3.30.160.570">
    <property type="entry name" value="Ncd80 complex, Spc24 subunit"/>
    <property type="match status" value="1"/>
</dbReference>
<protein>
    <recommendedName>
        <fullName evidence="4">Kinetochore protein Spc24</fullName>
    </recommendedName>
</protein>
<accession>A0ABQ9MYQ4</accession>
<evidence type="ECO:0000313" key="2">
    <source>
        <dbReference type="EMBL" id="KAJ9185417.1"/>
    </source>
</evidence>
<sequence length="201" mass="23285">MGDSSGKIDVDKLISYSDDLVAVLKEKRDINILTQCLDKSKALRSSCDAEFNEARTLLEDHQKKIDECKQKTEKAKLEVPADAELDLLQKELDAEHEKERLLMEELRVINNEINDLGRQRISVEEHKQALKKLEQEELRAQRKLSMYASVTNIIPNLDDHSKISGHIVDRDKKMVEKFEFDPTNMAAFDICQSIWKMINMR</sequence>
<dbReference type="EMBL" id="JARPOI010000003">
    <property type="protein sequence ID" value="KAJ9185417.1"/>
    <property type="molecule type" value="Genomic_DNA"/>
</dbReference>
<organism evidence="2 3">
    <name type="scientific">Hevea brasiliensis</name>
    <name type="common">Para rubber tree</name>
    <name type="synonym">Siphonia brasiliensis</name>
    <dbReference type="NCBI Taxonomy" id="3981"/>
    <lineage>
        <taxon>Eukaryota</taxon>
        <taxon>Viridiplantae</taxon>
        <taxon>Streptophyta</taxon>
        <taxon>Embryophyta</taxon>
        <taxon>Tracheophyta</taxon>
        <taxon>Spermatophyta</taxon>
        <taxon>Magnoliopsida</taxon>
        <taxon>eudicotyledons</taxon>
        <taxon>Gunneridae</taxon>
        <taxon>Pentapetalae</taxon>
        <taxon>rosids</taxon>
        <taxon>fabids</taxon>
        <taxon>Malpighiales</taxon>
        <taxon>Euphorbiaceae</taxon>
        <taxon>Crotonoideae</taxon>
        <taxon>Micrandreae</taxon>
        <taxon>Hevea</taxon>
    </lineage>
</organism>
<dbReference type="Proteomes" id="UP001174677">
    <property type="component" value="Chromosome 3"/>
</dbReference>
<dbReference type="PANTHER" id="PTHR35730:SF2">
    <property type="entry name" value="KINETOCHORE PROTEIN SPC24 HOMOLOG-RELATED"/>
    <property type="match status" value="1"/>
</dbReference>
<proteinExistence type="predicted"/>
<feature type="coiled-coil region" evidence="1">
    <location>
        <begin position="51"/>
        <end position="143"/>
    </location>
</feature>
<keyword evidence="3" id="KW-1185">Reference proteome</keyword>
<dbReference type="PANTHER" id="PTHR35730">
    <property type="entry name" value="KINETOCHORE PROTEIN SPC24 HOMOLOG-RELATED"/>
    <property type="match status" value="1"/>
</dbReference>
<evidence type="ECO:0000256" key="1">
    <source>
        <dbReference type="SAM" id="Coils"/>
    </source>
</evidence>
<evidence type="ECO:0000313" key="3">
    <source>
        <dbReference type="Proteomes" id="UP001174677"/>
    </source>
</evidence>
<dbReference type="InterPro" id="IPR044951">
    <property type="entry name" value="SPC24-like"/>
</dbReference>
<evidence type="ECO:0008006" key="4">
    <source>
        <dbReference type="Google" id="ProtNLM"/>
    </source>
</evidence>
<keyword evidence="1" id="KW-0175">Coiled coil</keyword>